<evidence type="ECO:0000313" key="4">
    <source>
        <dbReference type="EMBL" id="MCG4766243.1"/>
    </source>
</evidence>
<evidence type="ECO:0000313" key="2">
    <source>
        <dbReference type="EMBL" id="CUN35849.1"/>
    </source>
</evidence>
<dbReference type="PANTHER" id="PTHR48090:SF7">
    <property type="entry name" value="RFBJ PROTEIN"/>
    <property type="match status" value="1"/>
</dbReference>
<evidence type="ECO:0000313" key="5">
    <source>
        <dbReference type="Proteomes" id="UP000095706"/>
    </source>
</evidence>
<evidence type="ECO:0000313" key="6">
    <source>
        <dbReference type="Proteomes" id="UP000095709"/>
    </source>
</evidence>
<dbReference type="Proteomes" id="UP000095706">
    <property type="component" value="Unassembled WGS sequence"/>
</dbReference>
<feature type="domain" description="Glycosyltransferase 2-like" evidence="1">
    <location>
        <begin position="8"/>
        <end position="173"/>
    </location>
</feature>
<proteinExistence type="predicted"/>
<dbReference type="STRING" id="1150298.ERS852406_00057"/>
<dbReference type="AlphaFoldDB" id="A0A174QDG7"/>
<dbReference type="PANTHER" id="PTHR48090">
    <property type="entry name" value="UNDECAPRENYL-PHOSPHATE 4-DEOXY-4-FORMAMIDO-L-ARABINOSE TRANSFERASE-RELATED"/>
    <property type="match status" value="1"/>
</dbReference>
<accession>A0A174QDG7</accession>
<evidence type="ECO:0000259" key="1">
    <source>
        <dbReference type="Pfam" id="PF00535"/>
    </source>
</evidence>
<gene>
    <name evidence="3" type="primary">arnC_2</name>
    <name evidence="2" type="synonym">arnC_1</name>
    <name evidence="2" type="ORF">ERS852406_00057</name>
    <name evidence="3" type="ORF">ERS852498_02560</name>
    <name evidence="4" type="ORF">L0N21_12110</name>
</gene>
<dbReference type="InterPro" id="IPR001173">
    <property type="entry name" value="Glyco_trans_2-like"/>
</dbReference>
<dbReference type="SUPFAM" id="SSF53448">
    <property type="entry name" value="Nucleotide-diphospho-sugar transferases"/>
    <property type="match status" value="1"/>
</dbReference>
<dbReference type="InterPro" id="IPR050256">
    <property type="entry name" value="Glycosyltransferase_2"/>
</dbReference>
<dbReference type="Gene3D" id="3.90.550.10">
    <property type="entry name" value="Spore Coat Polysaccharide Biosynthesis Protein SpsA, Chain A"/>
    <property type="match status" value="1"/>
</dbReference>
<evidence type="ECO:0000313" key="3">
    <source>
        <dbReference type="EMBL" id="CUP68755.1"/>
    </source>
</evidence>
<dbReference type="GeneID" id="79854875"/>
<dbReference type="EMBL" id="CZAL01000014">
    <property type="protein sequence ID" value="CUP68755.1"/>
    <property type="molecule type" value="Genomic_DNA"/>
</dbReference>
<dbReference type="EMBL" id="CYYV01000001">
    <property type="protein sequence ID" value="CUN35849.1"/>
    <property type="molecule type" value="Genomic_DNA"/>
</dbReference>
<reference evidence="5 6" key="1">
    <citation type="submission" date="2015-09" db="EMBL/GenBank/DDBJ databases">
        <authorList>
            <consortium name="Pathogen Informatics"/>
        </authorList>
    </citation>
    <scope>NUCLEOTIDE SEQUENCE [LARGE SCALE GENOMIC DNA]</scope>
    <source>
        <strain evidence="2 5">2789STDY5608849</strain>
        <strain evidence="3 6">2789STDY5834885</strain>
    </source>
</reference>
<dbReference type="Pfam" id="PF00535">
    <property type="entry name" value="Glycos_transf_2"/>
    <property type="match status" value="1"/>
</dbReference>
<dbReference type="GO" id="GO:0099621">
    <property type="term" value="F:undecaprenyl-phosphate 4-deoxy-4-formamido-L-arabinose transferase activity"/>
    <property type="evidence" value="ECO:0007669"/>
    <property type="project" value="UniProtKB-EC"/>
</dbReference>
<keyword evidence="3" id="KW-0328">Glycosyltransferase</keyword>
<dbReference type="CDD" id="cd04179">
    <property type="entry name" value="DPM_DPG-synthase_like"/>
    <property type="match status" value="1"/>
</dbReference>
<keyword evidence="3" id="KW-0808">Transferase</keyword>
<dbReference type="RefSeq" id="WP_022461099.1">
    <property type="nucleotide sequence ID" value="NZ_CAXSRP010000014.1"/>
</dbReference>
<name>A0A174QDG7_9FIRM</name>
<dbReference type="Proteomes" id="UP001199915">
    <property type="component" value="Unassembled WGS sequence"/>
</dbReference>
<dbReference type="InterPro" id="IPR029044">
    <property type="entry name" value="Nucleotide-diphossugar_trans"/>
</dbReference>
<protein>
    <submittedName>
        <fullName evidence="4">Glycosyltransferase family 2 protein</fullName>
    </submittedName>
    <submittedName>
        <fullName evidence="3">Undecaprenyl-phosphate 4-deoxy-4-formamido-L-arabinose transferase</fullName>
        <ecNumber evidence="3">2.4.2.53</ecNumber>
    </submittedName>
</protein>
<dbReference type="EC" id="2.4.2.53" evidence="3"/>
<dbReference type="Proteomes" id="UP000095709">
    <property type="component" value="Unassembled WGS sequence"/>
</dbReference>
<sequence length="272" mass="31134">MRQKEVLLIIPAYNEEKNIEKVMKQLAQPEIADIVDVLVMNDASSDNTNWLAKEYGCAVVTHVFNLGYGSGLQLGYKYAIRRGYSYVIQMDADGQHDVCNIPKIYQRLKEKDDDGRTPDIVLGSRFMKGSTEFEVSFAKKMAFVLFRKMLYLATGRKIADPTTGLQGLSRKAVLYYSKYNHFDDKYPDTNMITQMLLLDFKVVEIPAVMHARTSGKSMHSGLKPIWYMMRMFYSVLAVIFRCKVLKMDAGAGRIDVEREDKKYPELAEGKRS</sequence>
<dbReference type="EMBL" id="JAKNFS010000016">
    <property type="protein sequence ID" value="MCG4766243.1"/>
    <property type="molecule type" value="Genomic_DNA"/>
</dbReference>
<organism evidence="3 6">
    <name type="scientific">Fusicatenibacter saccharivorans</name>
    <dbReference type="NCBI Taxonomy" id="1150298"/>
    <lineage>
        <taxon>Bacteria</taxon>
        <taxon>Bacillati</taxon>
        <taxon>Bacillota</taxon>
        <taxon>Clostridia</taxon>
        <taxon>Lachnospirales</taxon>
        <taxon>Lachnospiraceae</taxon>
        <taxon>Fusicatenibacter</taxon>
    </lineage>
</organism>
<reference evidence="4" key="2">
    <citation type="submission" date="2022-01" db="EMBL/GenBank/DDBJ databases">
        <title>Collection of gut derived symbiotic bacterial strains cultured from healthy donors.</title>
        <authorList>
            <person name="Lin H."/>
            <person name="Kohout C."/>
            <person name="Waligurski E."/>
            <person name="Pamer E.G."/>
        </authorList>
    </citation>
    <scope>NUCLEOTIDE SEQUENCE</scope>
    <source>
        <strain evidence="4">DFI.5.49</strain>
    </source>
</reference>